<dbReference type="Proteomes" id="UP001589854">
    <property type="component" value="Unassembled WGS sequence"/>
</dbReference>
<comment type="caution">
    <text evidence="1">The sequence shown here is derived from an EMBL/GenBank/DDBJ whole genome shotgun (WGS) entry which is preliminary data.</text>
</comment>
<evidence type="ECO:0000313" key="2">
    <source>
        <dbReference type="Proteomes" id="UP001589854"/>
    </source>
</evidence>
<reference evidence="1 2" key="1">
    <citation type="submission" date="2024-09" db="EMBL/GenBank/DDBJ databases">
        <authorList>
            <person name="Sun Q."/>
            <person name="Mori K."/>
        </authorList>
    </citation>
    <scope>NUCLEOTIDE SEQUENCE [LARGE SCALE GENOMIC DNA]</scope>
    <source>
        <strain evidence="1 2">CCM 7228</strain>
    </source>
</reference>
<sequence length="106" mass="12196">MNLVINAMEQIMKDLLEEYKDRLQMNCMCDRCKIDVLALVLNKVQPRYVSNIEKIAYVKASFIDKQEMTSLIVKLAECAKIVSDNPLCEVMARKKEVDNHTLSDLS</sequence>
<name>A0ABV6GEW9_9BACI</name>
<dbReference type="EMBL" id="JBHLVO010000009">
    <property type="protein sequence ID" value="MFC0272220.1"/>
    <property type="molecule type" value="Genomic_DNA"/>
</dbReference>
<dbReference type="Pfam" id="PF10719">
    <property type="entry name" value="ComFB"/>
    <property type="match status" value="1"/>
</dbReference>
<protein>
    <submittedName>
        <fullName evidence="1">Late competence development ComFB family protein</fullName>
    </submittedName>
</protein>
<evidence type="ECO:0000313" key="1">
    <source>
        <dbReference type="EMBL" id="MFC0272220.1"/>
    </source>
</evidence>
<accession>A0ABV6GEW9</accession>
<dbReference type="InterPro" id="IPR019657">
    <property type="entry name" value="ComFB"/>
</dbReference>
<gene>
    <name evidence="1" type="ORF">ACFFIX_12320</name>
</gene>
<organism evidence="1 2">
    <name type="scientific">Metabacillus herbersteinensis</name>
    <dbReference type="NCBI Taxonomy" id="283816"/>
    <lineage>
        <taxon>Bacteria</taxon>
        <taxon>Bacillati</taxon>
        <taxon>Bacillota</taxon>
        <taxon>Bacilli</taxon>
        <taxon>Bacillales</taxon>
        <taxon>Bacillaceae</taxon>
        <taxon>Metabacillus</taxon>
    </lineage>
</organism>
<proteinExistence type="predicted"/>
<keyword evidence="2" id="KW-1185">Reference proteome</keyword>